<feature type="transmembrane region" description="Helical" evidence="2">
    <location>
        <begin position="374"/>
        <end position="391"/>
    </location>
</feature>
<accession>A0A8H6IED7</accession>
<protein>
    <submittedName>
        <fullName evidence="3">Uncharacterized protein</fullName>
    </submittedName>
</protein>
<evidence type="ECO:0000256" key="2">
    <source>
        <dbReference type="SAM" id="Phobius"/>
    </source>
</evidence>
<dbReference type="OrthoDB" id="3365211at2759"/>
<evidence type="ECO:0000256" key="1">
    <source>
        <dbReference type="SAM" id="MobiDB-lite"/>
    </source>
</evidence>
<feature type="compositionally biased region" description="Pro residues" evidence="1">
    <location>
        <begin position="456"/>
        <end position="465"/>
    </location>
</feature>
<feature type="compositionally biased region" description="Polar residues" evidence="1">
    <location>
        <begin position="1"/>
        <end position="34"/>
    </location>
</feature>
<feature type="region of interest" description="Disordered" evidence="1">
    <location>
        <begin position="1"/>
        <end position="49"/>
    </location>
</feature>
<feature type="transmembrane region" description="Helical" evidence="2">
    <location>
        <begin position="338"/>
        <end position="362"/>
    </location>
</feature>
<feature type="region of interest" description="Disordered" evidence="1">
    <location>
        <begin position="441"/>
        <end position="483"/>
    </location>
</feature>
<dbReference type="PANTHER" id="PTHR35872">
    <property type="entry name" value="INTEGRAL MEMBRANE PROTEIN (AFU_ORTHOLOGUE AFUA_5G07110)"/>
    <property type="match status" value="1"/>
</dbReference>
<organism evidence="3 4">
    <name type="scientific">Ephemerocybe angulata</name>
    <dbReference type="NCBI Taxonomy" id="980116"/>
    <lineage>
        <taxon>Eukaryota</taxon>
        <taxon>Fungi</taxon>
        <taxon>Dikarya</taxon>
        <taxon>Basidiomycota</taxon>
        <taxon>Agaricomycotina</taxon>
        <taxon>Agaricomycetes</taxon>
        <taxon>Agaricomycetidae</taxon>
        <taxon>Agaricales</taxon>
        <taxon>Agaricineae</taxon>
        <taxon>Psathyrellaceae</taxon>
        <taxon>Ephemerocybe</taxon>
    </lineage>
</organism>
<feature type="transmembrane region" description="Helical" evidence="2">
    <location>
        <begin position="192"/>
        <end position="215"/>
    </location>
</feature>
<dbReference type="Pfam" id="PF11204">
    <property type="entry name" value="DUF2985"/>
    <property type="match status" value="1"/>
</dbReference>
<keyword evidence="2" id="KW-0812">Transmembrane</keyword>
<sequence length="483" mass="54580">MSTYSSLSRAQQRPLENSGFSSTDVLNPSSSPNTPQIQPQPPALARRPALETIEGSQTKVAIAGQGSPGVLGRTFPERISSRSSRHGDDDYDDNEDRHHHDDIVEHLDAIDPQVGAFANLTNAANSILLPPMGFSRKPVIILSSIPTRPRQDEEKPQQFEDELDRHVDDVLQSPSKWRRTLMGVWSFLKTPMGILTGIYGFLVVFWGAAIIFFLAKFINFHNANTQGFWVEVSSQVVNGLFTVTGVGFIPSRVLSTWRIWKIWKYKKLTISRRKDAGLPQLFDMDDLPDPAYDPNFVRVLSEEEHHDLHRQQGKFAYHQTWYRPHGTDTHRAFPISMALWICLCNDLNSVFQIILCGTMWGLNRFQRPPWSTGILIPAGFISGIAAAVLIWRGGERTKRVEEVRERLRAALLAEYPRPEPSPLQGTISRRTQPTGNIEQNVEEEKPQIVRKFTEPKPLPMIPPDSPELRVDEAMTVPKVTLNA</sequence>
<keyword evidence="2" id="KW-1133">Transmembrane helix</keyword>
<feature type="region of interest" description="Disordered" evidence="1">
    <location>
        <begin position="62"/>
        <end position="97"/>
    </location>
</feature>
<keyword evidence="2" id="KW-0472">Membrane</keyword>
<name>A0A8H6IED7_9AGAR</name>
<evidence type="ECO:0000313" key="4">
    <source>
        <dbReference type="Proteomes" id="UP000521943"/>
    </source>
</evidence>
<dbReference type="InterPro" id="IPR021369">
    <property type="entry name" value="DUF2985"/>
</dbReference>
<dbReference type="Proteomes" id="UP000521943">
    <property type="component" value="Unassembled WGS sequence"/>
</dbReference>
<comment type="caution">
    <text evidence="3">The sequence shown here is derived from an EMBL/GenBank/DDBJ whole genome shotgun (WGS) entry which is preliminary data.</text>
</comment>
<reference evidence="3 4" key="1">
    <citation type="submission" date="2020-07" db="EMBL/GenBank/DDBJ databases">
        <title>Comparative genomics of pyrophilous fungi reveals a link between fire events and developmental genes.</title>
        <authorList>
            <consortium name="DOE Joint Genome Institute"/>
            <person name="Steindorff A.S."/>
            <person name="Carver A."/>
            <person name="Calhoun S."/>
            <person name="Stillman K."/>
            <person name="Liu H."/>
            <person name="Lipzen A."/>
            <person name="Pangilinan J."/>
            <person name="Labutti K."/>
            <person name="Bruns T.D."/>
            <person name="Grigoriev I.V."/>
        </authorList>
    </citation>
    <scope>NUCLEOTIDE SEQUENCE [LARGE SCALE GENOMIC DNA]</scope>
    <source>
        <strain evidence="3 4">CBS 144469</strain>
    </source>
</reference>
<gene>
    <name evidence="3" type="ORF">DFP72DRAFT_803106</name>
</gene>
<dbReference type="EMBL" id="JACGCI010000008">
    <property type="protein sequence ID" value="KAF6762316.1"/>
    <property type="molecule type" value="Genomic_DNA"/>
</dbReference>
<dbReference type="PANTHER" id="PTHR35872:SF2">
    <property type="entry name" value="INTEGRAL MEMBRANE PROTEIN (AFU_ORTHOLOGUE AFUA_5G07110)"/>
    <property type="match status" value="1"/>
</dbReference>
<proteinExistence type="predicted"/>
<feature type="compositionally biased region" description="Basic and acidic residues" evidence="1">
    <location>
        <begin position="75"/>
        <end position="88"/>
    </location>
</feature>
<evidence type="ECO:0000313" key="3">
    <source>
        <dbReference type="EMBL" id="KAF6762316.1"/>
    </source>
</evidence>
<feature type="compositionally biased region" description="Basic and acidic residues" evidence="1">
    <location>
        <begin position="442"/>
        <end position="454"/>
    </location>
</feature>
<keyword evidence="4" id="KW-1185">Reference proteome</keyword>
<dbReference type="AlphaFoldDB" id="A0A8H6IED7"/>